<protein>
    <submittedName>
        <fullName evidence="2">Membrane protein</fullName>
    </submittedName>
</protein>
<dbReference type="Proteomes" id="UP000028980">
    <property type="component" value="Unassembled WGS sequence"/>
</dbReference>
<evidence type="ECO:0000256" key="1">
    <source>
        <dbReference type="SAM" id="Phobius"/>
    </source>
</evidence>
<name>A0A081D8Z2_NONUL</name>
<sequence length="225" mass="26278">MKTLIINRFKELSILLMLSLTSVVLLAMRIKITHDFYMLFLVWNLFLAILPYVISLWLETSIASTYCKRTHKWLTIPIFTIWLLILPNAPYIITDLIHIRNASGAFLIYDSILIASFAITGCWAGFMSLHQMINSLSSMHIIKREAHKTVLPYLILFLSAIGIYLGRDLRWNSWDIIQQPAKLFTDTLSIFMHPLTHQTAWLQIIPMSLFLMVLYKLFLQHETKY</sequence>
<feature type="transmembrane region" description="Helical" evidence="1">
    <location>
        <begin position="70"/>
        <end position="93"/>
    </location>
</feature>
<dbReference type="InterPro" id="IPR009793">
    <property type="entry name" value="DUF1361"/>
</dbReference>
<keyword evidence="1" id="KW-0812">Transmembrane</keyword>
<organism evidence="2 3">
    <name type="scientific">Nonlabens ulvanivorans</name>
    <name type="common">Persicivirga ulvanivorans</name>
    <dbReference type="NCBI Taxonomy" id="906888"/>
    <lineage>
        <taxon>Bacteria</taxon>
        <taxon>Pseudomonadati</taxon>
        <taxon>Bacteroidota</taxon>
        <taxon>Flavobacteriia</taxon>
        <taxon>Flavobacteriales</taxon>
        <taxon>Flavobacteriaceae</taxon>
        <taxon>Nonlabens</taxon>
    </lineage>
</organism>
<keyword evidence="1" id="KW-1133">Transmembrane helix</keyword>
<comment type="caution">
    <text evidence="2">The sequence shown here is derived from an EMBL/GenBank/DDBJ whole genome shotgun (WGS) entry which is preliminary data.</text>
</comment>
<feature type="transmembrane region" description="Helical" evidence="1">
    <location>
        <begin position="105"/>
        <end position="129"/>
    </location>
</feature>
<evidence type="ECO:0000313" key="3">
    <source>
        <dbReference type="Proteomes" id="UP000028980"/>
    </source>
</evidence>
<feature type="transmembrane region" description="Helical" evidence="1">
    <location>
        <begin position="150"/>
        <end position="166"/>
    </location>
</feature>
<feature type="transmembrane region" description="Helical" evidence="1">
    <location>
        <begin position="36"/>
        <end position="58"/>
    </location>
</feature>
<dbReference type="EMBL" id="BBLG01000002">
    <property type="protein sequence ID" value="GAK75388.1"/>
    <property type="molecule type" value="Genomic_DNA"/>
</dbReference>
<dbReference type="AlphaFoldDB" id="A0A081D8Z2"/>
<gene>
    <name evidence="2" type="ORF">JCM19296_980</name>
</gene>
<dbReference type="Pfam" id="PF07099">
    <property type="entry name" value="DUF1361"/>
    <property type="match status" value="1"/>
</dbReference>
<reference evidence="2 3" key="1">
    <citation type="journal article" date="2014" name="Genome Announc.">
        <title>Draft Genome Sequences of Marine Flavobacterium Nonlabens Strains NR17, NR24, NR27, NR32, NR33, and Ara13.</title>
        <authorList>
            <person name="Nakanishi M."/>
            <person name="Meirelles P."/>
            <person name="Suzuki R."/>
            <person name="Takatani N."/>
            <person name="Mino S."/>
            <person name="Suda W."/>
            <person name="Oshima K."/>
            <person name="Hattori M."/>
            <person name="Ohkuma M."/>
            <person name="Hosokawa M."/>
            <person name="Miyashita K."/>
            <person name="Thompson F.L."/>
            <person name="Niwa A."/>
            <person name="Sawabe T."/>
            <person name="Sawabe T."/>
        </authorList>
    </citation>
    <scope>NUCLEOTIDE SEQUENCE [LARGE SCALE GENOMIC DNA]</scope>
    <source>
        <strain evidence="3">JCM19296</strain>
    </source>
</reference>
<feature type="transmembrane region" description="Helical" evidence="1">
    <location>
        <begin position="200"/>
        <end position="219"/>
    </location>
</feature>
<evidence type="ECO:0000313" key="2">
    <source>
        <dbReference type="EMBL" id="GAK75388.1"/>
    </source>
</evidence>
<keyword evidence="1" id="KW-0472">Membrane</keyword>
<proteinExistence type="predicted"/>
<feature type="transmembrane region" description="Helical" evidence="1">
    <location>
        <begin position="12"/>
        <end position="30"/>
    </location>
</feature>
<accession>A0A081D8Z2</accession>